<feature type="signal peptide" evidence="2">
    <location>
        <begin position="1"/>
        <end position="22"/>
    </location>
</feature>
<feature type="compositionally biased region" description="Polar residues" evidence="1">
    <location>
        <begin position="162"/>
        <end position="171"/>
    </location>
</feature>
<feature type="region of interest" description="Disordered" evidence="1">
    <location>
        <begin position="155"/>
        <end position="253"/>
    </location>
</feature>
<feature type="chain" id="PRO_5046140071" description="HNH endonuclease" evidence="2">
    <location>
        <begin position="23"/>
        <end position="280"/>
    </location>
</feature>
<accession>A0ABP9V9J0</accession>
<name>A0ABP9V9J0_9DEIO</name>
<sequence length="280" mass="29864">MKLAAFLLPVLLGIAGAYNLNAPVLPDPAKTPGDVLTSDPNVICKAGYSKTVRDVPQQVKEQVYRNYGIYSRQSGEYEIDHLISLELGGSNSIRNLWPQSYQTQPLNAHIKDQIENKLHELACGGKITFSEAQQAIAHNWQEAYVRYIGPLPQGAVPARHPNQPSIPTTHVPTLPSGAAPAEMPTMNLPILPDYPAGPENAAPSDTPPDQQPDTSTPAASVPDRAAPNADGSCPEAQPIKGSGSKIYHLPEGDPNYRVTHATACFATPEAAAAAGFRAPK</sequence>
<dbReference type="EMBL" id="BAABRN010000015">
    <property type="protein sequence ID" value="GAA5501942.1"/>
    <property type="molecule type" value="Genomic_DNA"/>
</dbReference>
<comment type="caution">
    <text evidence="3">The sequence shown here is derived from an EMBL/GenBank/DDBJ whole genome shotgun (WGS) entry which is preliminary data.</text>
</comment>
<evidence type="ECO:0000313" key="3">
    <source>
        <dbReference type="EMBL" id="GAA5501942.1"/>
    </source>
</evidence>
<organism evidence="3 4">
    <name type="scientific">Deinococcus xinjiangensis</name>
    <dbReference type="NCBI Taxonomy" id="457454"/>
    <lineage>
        <taxon>Bacteria</taxon>
        <taxon>Thermotogati</taxon>
        <taxon>Deinococcota</taxon>
        <taxon>Deinococci</taxon>
        <taxon>Deinococcales</taxon>
        <taxon>Deinococcaceae</taxon>
        <taxon>Deinococcus</taxon>
    </lineage>
</organism>
<evidence type="ECO:0008006" key="5">
    <source>
        <dbReference type="Google" id="ProtNLM"/>
    </source>
</evidence>
<gene>
    <name evidence="3" type="ORF">Dxin01_01681</name>
</gene>
<dbReference type="RefSeq" id="WP_353541914.1">
    <property type="nucleotide sequence ID" value="NZ_BAABRN010000015.1"/>
</dbReference>
<keyword evidence="4" id="KW-1185">Reference proteome</keyword>
<evidence type="ECO:0000313" key="4">
    <source>
        <dbReference type="Proteomes" id="UP001458946"/>
    </source>
</evidence>
<evidence type="ECO:0000256" key="1">
    <source>
        <dbReference type="SAM" id="MobiDB-lite"/>
    </source>
</evidence>
<evidence type="ECO:0000256" key="2">
    <source>
        <dbReference type="SAM" id="SignalP"/>
    </source>
</evidence>
<keyword evidence="2" id="KW-0732">Signal</keyword>
<reference evidence="3 4" key="1">
    <citation type="submission" date="2024-02" db="EMBL/GenBank/DDBJ databases">
        <title>Deinococcus xinjiangensis NBRC 107630.</title>
        <authorList>
            <person name="Ichikawa N."/>
            <person name="Katano-Makiyama Y."/>
            <person name="Hidaka K."/>
        </authorList>
    </citation>
    <scope>NUCLEOTIDE SEQUENCE [LARGE SCALE GENOMIC DNA]</scope>
    <source>
        <strain evidence="3 4">NBRC 107630</strain>
    </source>
</reference>
<proteinExistence type="predicted"/>
<protein>
    <recommendedName>
        <fullName evidence="5">HNH endonuclease</fullName>
    </recommendedName>
</protein>
<dbReference type="Proteomes" id="UP001458946">
    <property type="component" value="Unassembled WGS sequence"/>
</dbReference>